<organism evidence="2 3">
    <name type="scientific">Vespula germanica</name>
    <name type="common">German yellow jacket</name>
    <name type="synonym">Paravespula germanica</name>
    <dbReference type="NCBI Taxonomy" id="30212"/>
    <lineage>
        <taxon>Eukaryota</taxon>
        <taxon>Metazoa</taxon>
        <taxon>Ecdysozoa</taxon>
        <taxon>Arthropoda</taxon>
        <taxon>Hexapoda</taxon>
        <taxon>Insecta</taxon>
        <taxon>Pterygota</taxon>
        <taxon>Neoptera</taxon>
        <taxon>Endopterygota</taxon>
        <taxon>Hymenoptera</taxon>
        <taxon>Apocrita</taxon>
        <taxon>Aculeata</taxon>
        <taxon>Vespoidea</taxon>
        <taxon>Vespidae</taxon>
        <taxon>Vespinae</taxon>
        <taxon>Vespula</taxon>
    </lineage>
</organism>
<name>A0A834KGC6_VESGE</name>
<protein>
    <submittedName>
        <fullName evidence="2">Uncharacterized protein</fullName>
    </submittedName>
</protein>
<feature type="compositionally biased region" description="Acidic residues" evidence="1">
    <location>
        <begin position="1"/>
        <end position="20"/>
    </location>
</feature>
<feature type="compositionally biased region" description="Acidic residues" evidence="1">
    <location>
        <begin position="55"/>
        <end position="70"/>
    </location>
</feature>
<dbReference type="EMBL" id="JACSDZ010000004">
    <property type="protein sequence ID" value="KAF7406148.1"/>
    <property type="molecule type" value="Genomic_DNA"/>
</dbReference>
<gene>
    <name evidence="2" type="ORF">HZH68_005517</name>
</gene>
<comment type="caution">
    <text evidence="2">The sequence shown here is derived from an EMBL/GenBank/DDBJ whole genome shotgun (WGS) entry which is preliminary data.</text>
</comment>
<evidence type="ECO:0000313" key="2">
    <source>
        <dbReference type="EMBL" id="KAF7406148.1"/>
    </source>
</evidence>
<evidence type="ECO:0000256" key="1">
    <source>
        <dbReference type="SAM" id="MobiDB-lite"/>
    </source>
</evidence>
<proteinExistence type="predicted"/>
<evidence type="ECO:0000313" key="3">
    <source>
        <dbReference type="Proteomes" id="UP000617340"/>
    </source>
</evidence>
<reference evidence="2" key="1">
    <citation type="journal article" date="2020" name="G3 (Bethesda)">
        <title>High-Quality Assemblies for Three Invasive Social Wasps from the &lt;i&gt;Vespula&lt;/i&gt; Genus.</title>
        <authorList>
            <person name="Harrop T.W.R."/>
            <person name="Guhlin J."/>
            <person name="McLaughlin G.M."/>
            <person name="Permina E."/>
            <person name="Stockwell P."/>
            <person name="Gilligan J."/>
            <person name="Le Lec M.F."/>
            <person name="Gruber M.A.M."/>
            <person name="Quinn O."/>
            <person name="Lovegrove M."/>
            <person name="Duncan E.J."/>
            <person name="Remnant E.J."/>
            <person name="Van Eeckhoven J."/>
            <person name="Graham B."/>
            <person name="Knapp R.A."/>
            <person name="Langford K.W."/>
            <person name="Kronenberg Z."/>
            <person name="Press M.O."/>
            <person name="Eacker S.M."/>
            <person name="Wilson-Rankin E.E."/>
            <person name="Purcell J."/>
            <person name="Lester P.J."/>
            <person name="Dearden P.K."/>
        </authorList>
    </citation>
    <scope>NUCLEOTIDE SEQUENCE</scope>
    <source>
        <strain evidence="2">Linc-1</strain>
    </source>
</reference>
<dbReference type="Proteomes" id="UP000617340">
    <property type="component" value="Unassembled WGS sequence"/>
</dbReference>
<accession>A0A834KGC6</accession>
<feature type="region of interest" description="Disordered" evidence="1">
    <location>
        <begin position="44"/>
        <end position="76"/>
    </location>
</feature>
<feature type="region of interest" description="Disordered" evidence="1">
    <location>
        <begin position="1"/>
        <end position="21"/>
    </location>
</feature>
<dbReference type="AlphaFoldDB" id="A0A834KGC6"/>
<sequence length="208" mass="23524">MEEEEVEVEVEVEKEEEEEGSAVSAIYRLYARVPSLPRACSASALIARHEKPREQEEEEEEEEDDEDDEKEKEKESVSTKRFALFEGLRANSGRVLSKVMDIKKIHANYPDWTTLALVVPTTPGFAITIGELSTLYPPFNSYPRISIGNARAVDATNNLITSHRQCVVSHLLADFSSCESNRKQYRRCSSIIGFAEDNDDDDDDDDDD</sequence>
<keyword evidence="3" id="KW-1185">Reference proteome</keyword>